<reference evidence="2" key="1">
    <citation type="submission" date="2018-02" db="EMBL/GenBank/DDBJ databases">
        <title>Rhizophora mucronata_Transcriptome.</title>
        <authorList>
            <person name="Meera S.P."/>
            <person name="Sreeshan A."/>
            <person name="Augustine A."/>
        </authorList>
    </citation>
    <scope>NUCLEOTIDE SEQUENCE</scope>
    <source>
        <tissue evidence="2">Leaf</tissue>
    </source>
</reference>
<organism evidence="2">
    <name type="scientific">Rhizophora mucronata</name>
    <name type="common">Asiatic mangrove</name>
    <dbReference type="NCBI Taxonomy" id="61149"/>
    <lineage>
        <taxon>Eukaryota</taxon>
        <taxon>Viridiplantae</taxon>
        <taxon>Streptophyta</taxon>
        <taxon>Embryophyta</taxon>
        <taxon>Tracheophyta</taxon>
        <taxon>Spermatophyta</taxon>
        <taxon>Magnoliopsida</taxon>
        <taxon>eudicotyledons</taxon>
        <taxon>Gunneridae</taxon>
        <taxon>Pentapetalae</taxon>
        <taxon>rosids</taxon>
        <taxon>fabids</taxon>
        <taxon>Malpighiales</taxon>
        <taxon>Rhizophoraceae</taxon>
        <taxon>Rhizophora</taxon>
    </lineage>
</organism>
<protein>
    <submittedName>
        <fullName evidence="2">Uncharacterized protein</fullName>
    </submittedName>
</protein>
<name>A0A2P2Q0W6_RHIMU</name>
<feature type="region of interest" description="Disordered" evidence="1">
    <location>
        <begin position="1"/>
        <end position="35"/>
    </location>
</feature>
<dbReference type="AlphaFoldDB" id="A0A2P2Q0W6"/>
<sequence>MLKPKKKGKENQTSRPLSKKRATLSSWKLETPGKPSVPELVAFVELRRRKTQAQKLRQKY</sequence>
<dbReference type="EMBL" id="GGEC01080123">
    <property type="protein sequence ID" value="MBX60607.1"/>
    <property type="molecule type" value="Transcribed_RNA"/>
</dbReference>
<proteinExistence type="predicted"/>
<evidence type="ECO:0000313" key="2">
    <source>
        <dbReference type="EMBL" id="MBX60607.1"/>
    </source>
</evidence>
<accession>A0A2P2Q0W6</accession>
<evidence type="ECO:0000256" key="1">
    <source>
        <dbReference type="SAM" id="MobiDB-lite"/>
    </source>
</evidence>